<evidence type="ECO:0000313" key="1">
    <source>
        <dbReference type="EMBL" id="MBW91694.1"/>
    </source>
</evidence>
<dbReference type="EMBL" id="GGEC01011211">
    <property type="protein sequence ID" value="MBW91694.1"/>
    <property type="molecule type" value="Transcribed_RNA"/>
</dbReference>
<reference evidence="1" key="1">
    <citation type="submission" date="2018-02" db="EMBL/GenBank/DDBJ databases">
        <title>Rhizophora mucronata_Transcriptome.</title>
        <authorList>
            <person name="Meera S.P."/>
            <person name="Sreeshan A."/>
            <person name="Augustine A."/>
        </authorList>
    </citation>
    <scope>NUCLEOTIDE SEQUENCE</scope>
    <source>
        <tissue evidence="1">Leaf</tissue>
    </source>
</reference>
<protein>
    <submittedName>
        <fullName evidence="1">Uncharacterized protein</fullName>
    </submittedName>
</protein>
<dbReference type="AlphaFoldDB" id="A0A2P2JDZ7"/>
<name>A0A2P2JDZ7_RHIMU</name>
<organism evidence="1">
    <name type="scientific">Rhizophora mucronata</name>
    <name type="common">Asiatic mangrove</name>
    <dbReference type="NCBI Taxonomy" id="61149"/>
    <lineage>
        <taxon>Eukaryota</taxon>
        <taxon>Viridiplantae</taxon>
        <taxon>Streptophyta</taxon>
        <taxon>Embryophyta</taxon>
        <taxon>Tracheophyta</taxon>
        <taxon>Spermatophyta</taxon>
        <taxon>Magnoliopsida</taxon>
        <taxon>eudicotyledons</taxon>
        <taxon>Gunneridae</taxon>
        <taxon>Pentapetalae</taxon>
        <taxon>rosids</taxon>
        <taxon>fabids</taxon>
        <taxon>Malpighiales</taxon>
        <taxon>Rhizophoraceae</taxon>
        <taxon>Rhizophora</taxon>
    </lineage>
</organism>
<proteinExistence type="predicted"/>
<accession>A0A2P2JDZ7</accession>
<sequence>MRDIEIGIGCLSSISKQVWNIRLAVYFFLQDFT</sequence>